<evidence type="ECO:0000313" key="4">
    <source>
        <dbReference type="Proteomes" id="UP000245946"/>
    </source>
</evidence>
<evidence type="ECO:0000259" key="2">
    <source>
        <dbReference type="PROSITE" id="PS51154"/>
    </source>
</evidence>
<dbReference type="EMBL" id="KZ819285">
    <property type="protein sequence ID" value="PWO00311.1"/>
    <property type="molecule type" value="Genomic_DNA"/>
</dbReference>
<accession>A0A316ZEY5</accession>
<gene>
    <name evidence="3" type="ORF">FA09DRAFT_327769</name>
</gene>
<dbReference type="OrthoDB" id="6077599at2759"/>
<dbReference type="Proteomes" id="UP000245946">
    <property type="component" value="Unassembled WGS sequence"/>
</dbReference>
<reference evidence="3 4" key="1">
    <citation type="journal article" date="2018" name="Mol. Biol. Evol.">
        <title>Broad Genomic Sampling Reveals a Smut Pathogenic Ancestry of the Fungal Clade Ustilaginomycotina.</title>
        <authorList>
            <person name="Kijpornyongpan T."/>
            <person name="Mondo S.J."/>
            <person name="Barry K."/>
            <person name="Sandor L."/>
            <person name="Lee J."/>
            <person name="Lipzen A."/>
            <person name="Pangilinan J."/>
            <person name="LaButti K."/>
            <person name="Hainaut M."/>
            <person name="Henrissat B."/>
            <person name="Grigoriev I.V."/>
            <person name="Spatafora J.W."/>
            <person name="Aime M.C."/>
        </authorList>
    </citation>
    <scope>NUCLEOTIDE SEQUENCE [LARGE SCALE GENOMIC DNA]</scope>
    <source>
        <strain evidence="3 4">MCA 4186</strain>
    </source>
</reference>
<feature type="region of interest" description="Disordered" evidence="1">
    <location>
        <begin position="227"/>
        <end position="309"/>
    </location>
</feature>
<keyword evidence="4" id="KW-1185">Reference proteome</keyword>
<feature type="compositionally biased region" description="Low complexity" evidence="1">
    <location>
        <begin position="262"/>
        <end position="272"/>
    </location>
</feature>
<dbReference type="PANTHER" id="PTHR11106:SF27">
    <property type="entry name" value="MACRO DOMAIN-CONTAINING PROTEIN"/>
    <property type="match status" value="1"/>
</dbReference>
<dbReference type="Pfam" id="PF01661">
    <property type="entry name" value="Macro"/>
    <property type="match status" value="1"/>
</dbReference>
<dbReference type="AlphaFoldDB" id="A0A316ZEY5"/>
<dbReference type="SUPFAM" id="SSF52949">
    <property type="entry name" value="Macro domain-like"/>
    <property type="match status" value="1"/>
</dbReference>
<proteinExistence type="predicted"/>
<protein>
    <submittedName>
        <fullName evidence="3">A1pp-domain-containing protein</fullName>
    </submittedName>
</protein>
<organism evidence="3 4">
    <name type="scientific">Tilletiopsis washingtonensis</name>
    <dbReference type="NCBI Taxonomy" id="58919"/>
    <lineage>
        <taxon>Eukaryota</taxon>
        <taxon>Fungi</taxon>
        <taxon>Dikarya</taxon>
        <taxon>Basidiomycota</taxon>
        <taxon>Ustilaginomycotina</taxon>
        <taxon>Exobasidiomycetes</taxon>
        <taxon>Entylomatales</taxon>
        <taxon>Entylomatales incertae sedis</taxon>
        <taxon>Tilletiopsis</taxon>
    </lineage>
</organism>
<sequence>MPSPPSSAAGSAVVALAQIPRLAAVLRGARARSPASDAAEGSQGKAAKFACADRVGLLQADITTLRVDAIVNAANRSLLGGGGVDGAIHRAAGKELLEACRELDGCDTGDAKTTGAFKLPSKHIVHTVGPVYSKTKPEQSEAQLRSAYRRSLEEAAAVGARSVAFPSISTGVYGYPIEDATRVALRVVGEWLTASEGAETELVVFCTFSKKDRDVYERLAPEYFEAGEEAEEQADGAAPAEQEAEAGATAAPTEQETEADDAAASKAQEASAPPEKVELDEGVTTRAQAKTVAERRSASPQQERAATRD</sequence>
<dbReference type="CDD" id="cd02908">
    <property type="entry name" value="Macro_OAADPr_deacetylase"/>
    <property type="match status" value="1"/>
</dbReference>
<dbReference type="PANTHER" id="PTHR11106">
    <property type="entry name" value="GANGLIOSIDE INDUCED DIFFERENTIATION ASSOCIATED PROTEIN 2-RELATED"/>
    <property type="match status" value="1"/>
</dbReference>
<dbReference type="InterPro" id="IPR002589">
    <property type="entry name" value="Macro_dom"/>
</dbReference>
<dbReference type="GeneID" id="37269061"/>
<dbReference type="SMART" id="SM00506">
    <property type="entry name" value="A1pp"/>
    <property type="match status" value="1"/>
</dbReference>
<dbReference type="NCBIfam" id="NF001664">
    <property type="entry name" value="PRK00431.1-6"/>
    <property type="match status" value="1"/>
</dbReference>
<feature type="compositionally biased region" description="Polar residues" evidence="1">
    <location>
        <begin position="298"/>
        <end position="309"/>
    </location>
</feature>
<dbReference type="RefSeq" id="XP_025600589.1">
    <property type="nucleotide sequence ID" value="XM_025741517.1"/>
</dbReference>
<evidence type="ECO:0000313" key="3">
    <source>
        <dbReference type="EMBL" id="PWO00311.1"/>
    </source>
</evidence>
<feature type="domain" description="Macro" evidence="2">
    <location>
        <begin position="42"/>
        <end position="224"/>
    </location>
</feature>
<dbReference type="PROSITE" id="PS51154">
    <property type="entry name" value="MACRO"/>
    <property type="match status" value="1"/>
</dbReference>
<name>A0A316ZEY5_9BASI</name>
<dbReference type="InterPro" id="IPR043472">
    <property type="entry name" value="Macro_dom-like"/>
</dbReference>
<dbReference type="STRING" id="58919.A0A316ZEY5"/>
<evidence type="ECO:0000256" key="1">
    <source>
        <dbReference type="SAM" id="MobiDB-lite"/>
    </source>
</evidence>
<dbReference type="Gene3D" id="3.40.220.10">
    <property type="entry name" value="Leucine Aminopeptidase, subunit E, domain 1"/>
    <property type="match status" value="1"/>
</dbReference>
<feature type="compositionally biased region" description="Low complexity" evidence="1">
    <location>
        <begin position="235"/>
        <end position="254"/>
    </location>
</feature>